<dbReference type="KEGG" id="puo:RZN69_17360"/>
<dbReference type="EMBL" id="CP136920">
    <property type="protein sequence ID" value="WOO40488.1"/>
    <property type="molecule type" value="Genomic_DNA"/>
</dbReference>
<keyword evidence="6" id="KW-1185">Reference proteome</keyword>
<evidence type="ECO:0000313" key="6">
    <source>
        <dbReference type="Proteomes" id="UP001304300"/>
    </source>
</evidence>
<reference evidence="4 6" key="1">
    <citation type="submission" date="2023-10" db="EMBL/GenBank/DDBJ databases">
        <title>Rubellicoccus peritrichatus gen. nov., sp. nov., isolated from an algae of coral reef tank.</title>
        <authorList>
            <person name="Luo J."/>
        </authorList>
    </citation>
    <scope>NUCLEOTIDE SEQUENCE [LARGE SCALE GENOMIC DNA]</scope>
    <source>
        <strain evidence="4 6">CR14</strain>
    </source>
</reference>
<dbReference type="InterPro" id="IPR027417">
    <property type="entry name" value="P-loop_NTPase"/>
</dbReference>
<sequence length="738" mass="83125">MNAFELLKEKLKQGMTQGNMHACLRDTGRLAGGYAATGALSAVDLFHLEKLAGSLSINPGEGESKWSDAVIFGRRQPVYWNEVEYSAEKAGRSIGWNDEIGGSDDLKVVNEHWLEDEEIKKPSNDWNPVSDLITYLETLFQSEEQVGYVTESWFNENAEKHLPKKGCFDRSAGQLIELLNDCKGDIGSVIGDTNSEVGAWIRFNPLDGNGVKDQNVTSYRYALVESDVVDIPRQYALLKELELPIATLVHSGGKSLHAVVKVEADSYEEYRERVDYLYQVCEKNGLAMDRQNRNPSRLSRMPGVARNGEKQFLLATGIGKSSWLDWREWIEDLRDELPDIEELTIDGEPGLAPELIKGLLREGHKMLLAGPSKAGKSFSLQQLSIAISQGLEWMGWKCTKGRVLYVNLELDKRSSKHRFWNIHQHLNIENNGNIDVWNLRGSAASMDKLAPKLIRRSAKKGYKAVIIDPIYKVLTGDENSAEEMAHFCNQFDKICVELGAATIYCHHHSKGSQGQKTSRDRSSGSGVFARDPDAIVDLIELEIDEGRRKQISQRWECDALHAELTKIKSDWWEKCSQDDALVPERLLEWAGEEGINVPGSSRLEAQFEASITTGWRLEGTLREFATFPAKEIFFRYPIHVVDSDGLLKDAKADGEEDPYEKFQRVRSERNKASKKEADESFNNAFEMARDDNGNVKVSALAEVLGKTEKTVRLRVNKSKSFTLENGFVFRKGEGENDH</sequence>
<dbReference type="EMBL" id="CP136920">
    <property type="protein sequence ID" value="WOO40537.1"/>
    <property type="molecule type" value="Genomic_DNA"/>
</dbReference>
<dbReference type="Gene3D" id="3.40.50.300">
    <property type="entry name" value="P-loop containing nucleotide triphosphate hydrolases"/>
    <property type="match status" value="1"/>
</dbReference>
<organism evidence="4 6">
    <name type="scientific">Rubellicoccus peritrichatus</name>
    <dbReference type="NCBI Taxonomy" id="3080537"/>
    <lineage>
        <taxon>Bacteria</taxon>
        <taxon>Pseudomonadati</taxon>
        <taxon>Verrucomicrobiota</taxon>
        <taxon>Opitutia</taxon>
        <taxon>Puniceicoccales</taxon>
        <taxon>Cerasicoccaceae</taxon>
        <taxon>Rubellicoccus</taxon>
    </lineage>
</organism>
<dbReference type="KEGG" id="puo:RZN69_18095"/>
<dbReference type="KEGG" id="puo:RZN69_17605"/>
<protein>
    <submittedName>
        <fullName evidence="4">AAA family ATPase</fullName>
    </submittedName>
</protein>
<dbReference type="RefSeq" id="WP_317832618.1">
    <property type="nucleotide sequence ID" value="NZ_CP136920.1"/>
</dbReference>
<feature type="region of interest" description="Disordered" evidence="1">
    <location>
        <begin position="509"/>
        <end position="528"/>
    </location>
</feature>
<proteinExistence type="predicted"/>
<dbReference type="InterPro" id="IPR038724">
    <property type="entry name" value="RepA"/>
</dbReference>
<evidence type="ECO:0000313" key="2">
    <source>
        <dbReference type="EMBL" id="WOO40390.1"/>
    </source>
</evidence>
<feature type="region of interest" description="Disordered" evidence="1">
    <location>
        <begin position="657"/>
        <end position="678"/>
    </location>
</feature>
<evidence type="ECO:0000313" key="3">
    <source>
        <dbReference type="EMBL" id="WOO40439.1"/>
    </source>
</evidence>
<dbReference type="Proteomes" id="UP001304300">
    <property type="component" value="Chromosome"/>
</dbReference>
<gene>
    <name evidence="2" type="ORF">RZN69_17360</name>
    <name evidence="3" type="ORF">RZN69_17605</name>
    <name evidence="4" type="ORF">RZN69_17850</name>
    <name evidence="5" type="ORF">RZN69_18095</name>
</gene>
<evidence type="ECO:0000313" key="5">
    <source>
        <dbReference type="EMBL" id="WOO40537.1"/>
    </source>
</evidence>
<evidence type="ECO:0000256" key="1">
    <source>
        <dbReference type="SAM" id="MobiDB-lite"/>
    </source>
</evidence>
<dbReference type="EMBL" id="CP136920">
    <property type="protein sequence ID" value="WOO40439.1"/>
    <property type="molecule type" value="Genomic_DNA"/>
</dbReference>
<dbReference type="Pfam" id="PF13481">
    <property type="entry name" value="AAA_25"/>
    <property type="match status" value="1"/>
</dbReference>
<dbReference type="SUPFAM" id="SSF52540">
    <property type="entry name" value="P-loop containing nucleoside triphosphate hydrolases"/>
    <property type="match status" value="1"/>
</dbReference>
<accession>A0AAQ3QUJ0</accession>
<dbReference type="CDD" id="cd01125">
    <property type="entry name" value="RepA_RSF1010_like"/>
    <property type="match status" value="1"/>
</dbReference>
<dbReference type="KEGG" id="puo:RZN69_17850"/>
<name>A0AAQ3QUJ0_9BACT</name>
<evidence type="ECO:0000313" key="4">
    <source>
        <dbReference type="EMBL" id="WOO40488.1"/>
    </source>
</evidence>
<dbReference type="EMBL" id="CP136920">
    <property type="protein sequence ID" value="WOO40390.1"/>
    <property type="molecule type" value="Genomic_DNA"/>
</dbReference>
<dbReference type="AlphaFoldDB" id="A0AAQ3QUJ0"/>